<accession>A0A5J5IY54</accession>
<keyword evidence="10" id="KW-1185">Reference proteome</keyword>
<comment type="subcellular location">
    <subcellularLocation>
        <location evidence="1 7">Cell membrane</location>
        <topology evidence="1 7">Multi-pass membrane protein</topology>
    </subcellularLocation>
</comment>
<dbReference type="GO" id="GO:0005886">
    <property type="term" value="C:plasma membrane"/>
    <property type="evidence" value="ECO:0007669"/>
    <property type="project" value="UniProtKB-SubCell"/>
</dbReference>
<evidence type="ECO:0000313" key="9">
    <source>
        <dbReference type="EMBL" id="KAA9106376.1"/>
    </source>
</evidence>
<feature type="domain" description="ABC transmembrane type-1" evidence="8">
    <location>
        <begin position="94"/>
        <end position="291"/>
    </location>
</feature>
<proteinExistence type="inferred from homology"/>
<evidence type="ECO:0000256" key="3">
    <source>
        <dbReference type="ARBA" id="ARBA00022475"/>
    </source>
</evidence>
<evidence type="ECO:0000259" key="8">
    <source>
        <dbReference type="PROSITE" id="PS50928"/>
    </source>
</evidence>
<comment type="caution">
    <text evidence="9">The sequence shown here is derived from an EMBL/GenBank/DDBJ whole genome shotgun (WGS) entry which is preliminary data.</text>
</comment>
<feature type="transmembrane region" description="Helical" evidence="7">
    <location>
        <begin position="215"/>
        <end position="248"/>
    </location>
</feature>
<keyword evidence="3" id="KW-1003">Cell membrane</keyword>
<evidence type="ECO:0000256" key="2">
    <source>
        <dbReference type="ARBA" id="ARBA00022448"/>
    </source>
</evidence>
<evidence type="ECO:0000313" key="10">
    <source>
        <dbReference type="Proteomes" id="UP000325827"/>
    </source>
</evidence>
<dbReference type="CDD" id="cd06261">
    <property type="entry name" value="TM_PBP2"/>
    <property type="match status" value="1"/>
</dbReference>
<reference evidence="10" key="1">
    <citation type="submission" date="2019-09" db="EMBL/GenBank/DDBJ databases">
        <title>Mumia zhuanghuii sp. nov. isolated from the intestinal contents of plateau pika (Ochotona curzoniae) in the Qinghai-Tibet plateau of China.</title>
        <authorList>
            <person name="Tian Z."/>
        </authorList>
    </citation>
    <scope>NUCLEOTIDE SEQUENCE [LARGE SCALE GENOMIC DNA]</scope>
    <source>
        <strain evidence="10">JCM 30598</strain>
    </source>
</reference>
<dbReference type="RefSeq" id="WP_150449717.1">
    <property type="nucleotide sequence ID" value="NZ_VYSA01000003.1"/>
</dbReference>
<feature type="transmembrane region" description="Helical" evidence="7">
    <location>
        <begin position="138"/>
        <end position="158"/>
    </location>
</feature>
<dbReference type="InterPro" id="IPR050366">
    <property type="entry name" value="BP-dependent_transpt_permease"/>
</dbReference>
<dbReference type="Gene3D" id="1.10.3720.10">
    <property type="entry name" value="MetI-like"/>
    <property type="match status" value="1"/>
</dbReference>
<dbReference type="OrthoDB" id="9812701at2"/>
<keyword evidence="5 7" id="KW-1133">Transmembrane helix</keyword>
<organism evidence="9 10">
    <name type="scientific">Microbacterium rhizomatis</name>
    <dbReference type="NCBI Taxonomy" id="1631477"/>
    <lineage>
        <taxon>Bacteria</taxon>
        <taxon>Bacillati</taxon>
        <taxon>Actinomycetota</taxon>
        <taxon>Actinomycetes</taxon>
        <taxon>Micrococcales</taxon>
        <taxon>Microbacteriaceae</taxon>
        <taxon>Microbacterium</taxon>
    </lineage>
</organism>
<dbReference type="Proteomes" id="UP000325827">
    <property type="component" value="Unassembled WGS sequence"/>
</dbReference>
<sequence>MTTTLEPSVQAVSALPAPTVVRTARRRPRPPVRVVVATSFITLLVLLVLVPGFFATSDPYATNIAASLKPPSPEHWFGTDRLGRDIWSRIAYGARYSVLIGLAATSLSVVLGTLIGMAAGLSGAFITGRTGRTMDEGLTRSLDVISAFPAILLAMLVVTFTGPGVWNIAVAIGIAGIPLYARIVRAQTFVVTRADYVAHAAVYGRSRWAVLREHVLPNALTAVPVLAAIDIGTSILAVSGLSFLGLGPQPPIPEWGVMLAEARDVLRVAWWAGLFPGIFITGSVIAFTVLGRWLQVRLDGRNA</sequence>
<feature type="transmembrane region" description="Helical" evidence="7">
    <location>
        <begin position="98"/>
        <end position="126"/>
    </location>
</feature>
<dbReference type="PANTHER" id="PTHR43386">
    <property type="entry name" value="OLIGOPEPTIDE TRANSPORT SYSTEM PERMEASE PROTEIN APPC"/>
    <property type="match status" value="1"/>
</dbReference>
<dbReference type="GO" id="GO:0055085">
    <property type="term" value="P:transmembrane transport"/>
    <property type="evidence" value="ECO:0007669"/>
    <property type="project" value="InterPro"/>
</dbReference>
<dbReference type="Pfam" id="PF00528">
    <property type="entry name" value="BPD_transp_1"/>
    <property type="match status" value="1"/>
</dbReference>
<name>A0A5J5IY54_9MICO</name>
<keyword evidence="4 7" id="KW-0812">Transmembrane</keyword>
<dbReference type="InterPro" id="IPR035906">
    <property type="entry name" value="MetI-like_sf"/>
</dbReference>
<dbReference type="PANTHER" id="PTHR43386:SF25">
    <property type="entry name" value="PEPTIDE ABC TRANSPORTER PERMEASE PROTEIN"/>
    <property type="match status" value="1"/>
</dbReference>
<dbReference type="PROSITE" id="PS50928">
    <property type="entry name" value="ABC_TM1"/>
    <property type="match status" value="1"/>
</dbReference>
<feature type="transmembrane region" description="Helical" evidence="7">
    <location>
        <begin position="268"/>
        <end position="291"/>
    </location>
</feature>
<evidence type="ECO:0000256" key="6">
    <source>
        <dbReference type="ARBA" id="ARBA00023136"/>
    </source>
</evidence>
<comment type="similarity">
    <text evidence="7">Belongs to the binding-protein-dependent transport system permease family.</text>
</comment>
<gene>
    <name evidence="9" type="ORF">F6B43_14560</name>
</gene>
<dbReference type="InterPro" id="IPR000515">
    <property type="entry name" value="MetI-like"/>
</dbReference>
<evidence type="ECO:0000256" key="1">
    <source>
        <dbReference type="ARBA" id="ARBA00004651"/>
    </source>
</evidence>
<evidence type="ECO:0000256" key="7">
    <source>
        <dbReference type="RuleBase" id="RU363032"/>
    </source>
</evidence>
<keyword evidence="2 7" id="KW-0813">Transport</keyword>
<feature type="transmembrane region" description="Helical" evidence="7">
    <location>
        <begin position="32"/>
        <end position="54"/>
    </location>
</feature>
<dbReference type="AlphaFoldDB" id="A0A5J5IY54"/>
<dbReference type="SUPFAM" id="SSF161098">
    <property type="entry name" value="MetI-like"/>
    <property type="match status" value="1"/>
</dbReference>
<evidence type="ECO:0000256" key="5">
    <source>
        <dbReference type="ARBA" id="ARBA00022989"/>
    </source>
</evidence>
<dbReference type="EMBL" id="VYSA01000003">
    <property type="protein sequence ID" value="KAA9106376.1"/>
    <property type="molecule type" value="Genomic_DNA"/>
</dbReference>
<protein>
    <submittedName>
        <fullName evidence="9">ABC transporter permease</fullName>
    </submittedName>
</protein>
<feature type="transmembrane region" description="Helical" evidence="7">
    <location>
        <begin position="164"/>
        <end position="183"/>
    </location>
</feature>
<keyword evidence="6 7" id="KW-0472">Membrane</keyword>
<evidence type="ECO:0000256" key="4">
    <source>
        <dbReference type="ARBA" id="ARBA00022692"/>
    </source>
</evidence>